<evidence type="ECO:0000313" key="2">
    <source>
        <dbReference type="Proteomes" id="UP000711178"/>
    </source>
</evidence>
<comment type="caution">
    <text evidence="1">The sequence shown here is derived from an EMBL/GenBank/DDBJ whole genome shotgun (WGS) entry which is preliminary data.</text>
</comment>
<name>A0ABS7FJS1_9NEIS</name>
<evidence type="ECO:0000313" key="1">
    <source>
        <dbReference type="EMBL" id="MBW8290325.1"/>
    </source>
</evidence>
<gene>
    <name evidence="1" type="ORF">KIF53_22060</name>
</gene>
<organism evidence="1 2">
    <name type="scientific">Chromobacterium subtsugae</name>
    <dbReference type="NCBI Taxonomy" id="251747"/>
    <lineage>
        <taxon>Bacteria</taxon>
        <taxon>Pseudomonadati</taxon>
        <taxon>Pseudomonadota</taxon>
        <taxon>Betaproteobacteria</taxon>
        <taxon>Neisseriales</taxon>
        <taxon>Chromobacteriaceae</taxon>
        <taxon>Chromobacterium</taxon>
    </lineage>
</organism>
<dbReference type="Pfam" id="PF06528">
    <property type="entry name" value="Phage_P2_GpE"/>
    <property type="match status" value="1"/>
</dbReference>
<accession>A0ABS7FJS1</accession>
<dbReference type="EMBL" id="JAHDTB010000045">
    <property type="protein sequence ID" value="MBW8290325.1"/>
    <property type="molecule type" value="Genomic_DNA"/>
</dbReference>
<protein>
    <submittedName>
        <fullName evidence="1">GpE family phage tail protein</fullName>
    </submittedName>
</protein>
<reference evidence="1 2" key="1">
    <citation type="submission" date="2021-05" db="EMBL/GenBank/DDBJ databases">
        <title>Draft Whole Genome Sequencing Of Biosensor Chromobacterium violaceum Strain CV026 Reveals A Regulatory RNA In Chromobacterium violaceum Phenotype Regulatory Network.</title>
        <authorList>
            <person name="Hong K.W."/>
            <person name="Chan K.G."/>
            <person name="Chang C.-Y."/>
        </authorList>
    </citation>
    <scope>NUCLEOTIDE SEQUENCE [LARGE SCALE GENOMIC DNA]</scope>
    <source>
        <strain evidence="1 2">ATCC 31532</strain>
    </source>
</reference>
<dbReference type="InterPro" id="IPR009493">
    <property type="entry name" value="P2_GpE"/>
</dbReference>
<sequence>MLAKWFHFQPSEIDGLEVADFLAWCERATEQIRTEQEAYG</sequence>
<keyword evidence="2" id="KW-1185">Reference proteome</keyword>
<dbReference type="Proteomes" id="UP000711178">
    <property type="component" value="Unassembled WGS sequence"/>
</dbReference>
<proteinExistence type="predicted"/>